<comment type="caution">
    <text evidence="3">The sequence shown here is derived from an EMBL/GenBank/DDBJ whole genome shotgun (WGS) entry which is preliminary data.</text>
</comment>
<name>A0A9N9BIK1_9GLOM</name>
<feature type="compositionally biased region" description="Basic residues" evidence="1">
    <location>
        <begin position="361"/>
        <end position="370"/>
    </location>
</feature>
<dbReference type="AlphaFoldDB" id="A0A9N9BIK1"/>
<dbReference type="InterPro" id="IPR013904">
    <property type="entry name" value="RXT2_N"/>
</dbReference>
<evidence type="ECO:0000313" key="3">
    <source>
        <dbReference type="EMBL" id="CAG8569994.1"/>
    </source>
</evidence>
<feature type="region of interest" description="Disordered" evidence="1">
    <location>
        <begin position="251"/>
        <end position="374"/>
    </location>
</feature>
<evidence type="ECO:0000259" key="2">
    <source>
        <dbReference type="Pfam" id="PF08595"/>
    </source>
</evidence>
<dbReference type="OrthoDB" id="2405722at2759"/>
<protein>
    <submittedName>
        <fullName evidence="3">6668_t:CDS:1</fullName>
    </submittedName>
</protein>
<proteinExistence type="predicted"/>
<evidence type="ECO:0000313" key="4">
    <source>
        <dbReference type="Proteomes" id="UP000789706"/>
    </source>
</evidence>
<gene>
    <name evidence="3" type="ORF">DEBURN_LOCUS8031</name>
</gene>
<feature type="compositionally biased region" description="Polar residues" evidence="1">
    <location>
        <begin position="1"/>
        <end position="25"/>
    </location>
</feature>
<evidence type="ECO:0000256" key="1">
    <source>
        <dbReference type="SAM" id="MobiDB-lite"/>
    </source>
</evidence>
<reference evidence="3" key="1">
    <citation type="submission" date="2021-06" db="EMBL/GenBank/DDBJ databases">
        <authorList>
            <person name="Kallberg Y."/>
            <person name="Tangrot J."/>
            <person name="Rosling A."/>
        </authorList>
    </citation>
    <scope>NUCLEOTIDE SEQUENCE</scope>
    <source>
        <strain evidence="3">AZ414A</strain>
    </source>
</reference>
<feature type="compositionally biased region" description="Polar residues" evidence="1">
    <location>
        <begin position="251"/>
        <end position="261"/>
    </location>
</feature>
<feature type="region of interest" description="Disordered" evidence="1">
    <location>
        <begin position="1"/>
        <end position="43"/>
    </location>
</feature>
<dbReference type="Proteomes" id="UP000789706">
    <property type="component" value="Unassembled WGS sequence"/>
</dbReference>
<feature type="domain" description="Transcriptional regulatory protein RXT2 N-terminal" evidence="2">
    <location>
        <begin position="471"/>
        <end position="600"/>
    </location>
</feature>
<accession>A0A9N9BIK1</accession>
<sequence>MHKSSLDNPALNTSTTTSATGQDRSAAQRRPIISGPQQTPATLQPGVMQQTTNVSMQAIRPNLQASNAQQNTNPMQQMNLNFPPNQDHIIQGQHSMVFTNNRIAIPNASPRITRHSQASVLKHNSPQAQPIISNSGTIGLQNVSGISMNLTTSARTPQGGVMQTASTPSQVTSLINNPIYGAHTDANANIPYRNLVTSPNIASRPPPIGMHVNQQSTFETISNAPSIQHFNSPILQQQNTSLMLQPTRTTVTNDLQSNQSRPVRPNMPLSLSPVTLQDNVSQQRQSVSITPSSNPSQPIMQNAAQTVSHSTIRSSTAASPTVQQVSGHLSHRNVQKGNVSPSISSKSLLKTPLYSHTSSRSSHKISKLSHKPTQNISNLSPQDLEAAQAAADAANVLVMSSRQRADPQRSMNIDHNVINQYSELNGNNNSLNKVENSQRNMRFVGNLPMDYSTSNIINDETKEEIGLTPHNRGHKMKNRAAALDSGVRLRAPYGYQEDLGLVDIPNGSRRHIIYRINKSEVENMTEFYGEAIDNPYKDIDVKEILSPLKKPEDAVRKSDYLHILKNQHLEYSAIILRNKIEKENIYRRNMVKLMDTLQGDDVMYQDLDFRLNPPQETVSTRVIKAEEVEGGLGFGVLNVGLQGSDRSKGKLAQETKDQGLEVLIHVRNQLQVQLECSNEVLRSYTQIREAVLGVIRRRNQVYKKIREIDKQRRIEEGRENERERTEAYSGQGK</sequence>
<feature type="compositionally biased region" description="Polar residues" evidence="1">
    <location>
        <begin position="272"/>
        <end position="327"/>
    </location>
</feature>
<dbReference type="Pfam" id="PF08595">
    <property type="entry name" value="RXT2_N"/>
    <property type="match status" value="1"/>
</dbReference>
<feature type="compositionally biased region" description="Polar residues" evidence="1">
    <location>
        <begin position="335"/>
        <end position="348"/>
    </location>
</feature>
<organism evidence="3 4">
    <name type="scientific">Diversispora eburnea</name>
    <dbReference type="NCBI Taxonomy" id="1213867"/>
    <lineage>
        <taxon>Eukaryota</taxon>
        <taxon>Fungi</taxon>
        <taxon>Fungi incertae sedis</taxon>
        <taxon>Mucoromycota</taxon>
        <taxon>Glomeromycotina</taxon>
        <taxon>Glomeromycetes</taxon>
        <taxon>Diversisporales</taxon>
        <taxon>Diversisporaceae</taxon>
        <taxon>Diversispora</taxon>
    </lineage>
</organism>
<keyword evidence="4" id="KW-1185">Reference proteome</keyword>
<dbReference type="EMBL" id="CAJVPK010001087">
    <property type="protein sequence ID" value="CAG8569994.1"/>
    <property type="molecule type" value="Genomic_DNA"/>
</dbReference>